<evidence type="ECO:0000256" key="1">
    <source>
        <dbReference type="ARBA" id="ARBA00022679"/>
    </source>
</evidence>
<organism evidence="3 4">
    <name type="scientific">Selenomonas dianae</name>
    <dbReference type="NCBI Taxonomy" id="135079"/>
    <lineage>
        <taxon>Bacteria</taxon>
        <taxon>Bacillati</taxon>
        <taxon>Bacillota</taxon>
        <taxon>Negativicutes</taxon>
        <taxon>Selenomonadales</taxon>
        <taxon>Selenomonadaceae</taxon>
        <taxon>Selenomonas</taxon>
    </lineage>
</organism>
<keyword evidence="4" id="KW-1185">Reference proteome</keyword>
<evidence type="ECO:0000259" key="2">
    <source>
        <dbReference type="Pfam" id="PF08241"/>
    </source>
</evidence>
<feature type="domain" description="Methyltransferase type 11" evidence="2">
    <location>
        <begin position="50"/>
        <end position="149"/>
    </location>
</feature>
<dbReference type="InterPro" id="IPR050447">
    <property type="entry name" value="Erg6_SMT_methyltransf"/>
</dbReference>
<dbReference type="PANTHER" id="PTHR44068">
    <property type="entry name" value="ZGC:194242"/>
    <property type="match status" value="1"/>
</dbReference>
<comment type="caution">
    <text evidence="3">The sequence shown here is derived from an EMBL/GenBank/DDBJ whole genome shotgun (WGS) entry which is preliminary data.</text>
</comment>
<accession>A0ABN0T2N3</accession>
<dbReference type="PANTHER" id="PTHR44068:SF1">
    <property type="entry name" value="HYPOTHETICAL LOC100005854"/>
    <property type="match status" value="1"/>
</dbReference>
<sequence>MGLLRKFFSNMGNPQGKMGKFVIAMMNRGHAGIAAWGFSHLDLQGNEQVLDCGCGGGANVAVFLRMVDEGHVTGLDYSTVSVEKAREVNRAAIEAGRCAIVQGNVLELPFENEQFDVVTAFETVYFWPEIARCFTEIHRVLKAGGVFMITNETSGKTGAHEKWQKLVDGLSVYTGEELEALLTGAGFARVEIDEDLAHDRLNVRAYKA</sequence>
<name>A0ABN0T2N3_9FIRM</name>
<dbReference type="RefSeq" id="WP_304986919.1">
    <property type="nucleotide sequence ID" value="NZ_BAAACR010000008.1"/>
</dbReference>
<dbReference type="Gene3D" id="3.40.50.150">
    <property type="entry name" value="Vaccinia Virus protein VP39"/>
    <property type="match status" value="1"/>
</dbReference>
<protein>
    <submittedName>
        <fullName evidence="3">Class I SAM-dependent methyltransferase</fullName>
    </submittedName>
</protein>
<dbReference type="EMBL" id="BAAACR010000008">
    <property type="protein sequence ID" value="GAA0210559.1"/>
    <property type="molecule type" value="Genomic_DNA"/>
</dbReference>
<dbReference type="SUPFAM" id="SSF53335">
    <property type="entry name" value="S-adenosyl-L-methionine-dependent methyltransferases"/>
    <property type="match status" value="1"/>
</dbReference>
<dbReference type="InterPro" id="IPR013216">
    <property type="entry name" value="Methyltransf_11"/>
</dbReference>
<gene>
    <name evidence="3" type="ORF">GCM10008919_12350</name>
</gene>
<dbReference type="Proteomes" id="UP001500399">
    <property type="component" value="Unassembled WGS sequence"/>
</dbReference>
<dbReference type="CDD" id="cd02440">
    <property type="entry name" value="AdoMet_MTases"/>
    <property type="match status" value="1"/>
</dbReference>
<dbReference type="GO" id="GO:0008168">
    <property type="term" value="F:methyltransferase activity"/>
    <property type="evidence" value="ECO:0007669"/>
    <property type="project" value="UniProtKB-KW"/>
</dbReference>
<dbReference type="GO" id="GO:0032259">
    <property type="term" value="P:methylation"/>
    <property type="evidence" value="ECO:0007669"/>
    <property type="project" value="UniProtKB-KW"/>
</dbReference>
<dbReference type="InterPro" id="IPR029063">
    <property type="entry name" value="SAM-dependent_MTases_sf"/>
</dbReference>
<dbReference type="Pfam" id="PF08241">
    <property type="entry name" value="Methyltransf_11"/>
    <property type="match status" value="1"/>
</dbReference>
<evidence type="ECO:0000313" key="3">
    <source>
        <dbReference type="EMBL" id="GAA0210559.1"/>
    </source>
</evidence>
<reference evidence="3 4" key="1">
    <citation type="journal article" date="2019" name="Int. J. Syst. Evol. Microbiol.">
        <title>The Global Catalogue of Microorganisms (GCM) 10K type strain sequencing project: providing services to taxonomists for standard genome sequencing and annotation.</title>
        <authorList>
            <consortium name="The Broad Institute Genomics Platform"/>
            <consortium name="The Broad Institute Genome Sequencing Center for Infectious Disease"/>
            <person name="Wu L."/>
            <person name="Ma J."/>
        </authorList>
    </citation>
    <scope>NUCLEOTIDE SEQUENCE [LARGE SCALE GENOMIC DNA]</scope>
    <source>
        <strain evidence="3 4">JCM 8542</strain>
    </source>
</reference>
<evidence type="ECO:0000313" key="4">
    <source>
        <dbReference type="Proteomes" id="UP001500399"/>
    </source>
</evidence>
<keyword evidence="1" id="KW-0808">Transferase</keyword>
<proteinExistence type="predicted"/>
<keyword evidence="3" id="KW-0489">Methyltransferase</keyword>